<gene>
    <name evidence="3" type="primary">NEURL4</name>
    <name evidence="3" type="ORF">AWC38_SpisGene17978</name>
</gene>
<dbReference type="Proteomes" id="UP000225706">
    <property type="component" value="Unassembled WGS sequence"/>
</dbReference>
<dbReference type="InterPro" id="IPR006573">
    <property type="entry name" value="NHR_dom"/>
</dbReference>
<feature type="compositionally biased region" description="Polar residues" evidence="1">
    <location>
        <begin position="36"/>
        <end position="55"/>
    </location>
</feature>
<dbReference type="CDD" id="cd12887">
    <property type="entry name" value="SPRY_NHR_like"/>
    <property type="match status" value="1"/>
</dbReference>
<dbReference type="PANTHER" id="PTHR46270">
    <property type="entry name" value="ARMADILLO-TYPE FOLD-RELATED"/>
    <property type="match status" value="1"/>
</dbReference>
<dbReference type="PANTHER" id="PTHR46270:SF2">
    <property type="entry name" value="TIR DOMAIN-CONTAINING PROTEIN"/>
    <property type="match status" value="1"/>
</dbReference>
<evidence type="ECO:0000259" key="2">
    <source>
        <dbReference type="PROSITE" id="PS51065"/>
    </source>
</evidence>
<organism evidence="3 4">
    <name type="scientific">Stylophora pistillata</name>
    <name type="common">Smooth cauliflower coral</name>
    <dbReference type="NCBI Taxonomy" id="50429"/>
    <lineage>
        <taxon>Eukaryota</taxon>
        <taxon>Metazoa</taxon>
        <taxon>Cnidaria</taxon>
        <taxon>Anthozoa</taxon>
        <taxon>Hexacorallia</taxon>
        <taxon>Scleractinia</taxon>
        <taxon>Astrocoeniina</taxon>
        <taxon>Pocilloporidae</taxon>
        <taxon>Stylophora</taxon>
    </lineage>
</organism>
<dbReference type="PROSITE" id="PS51065">
    <property type="entry name" value="NHR"/>
    <property type="match status" value="1"/>
</dbReference>
<dbReference type="FunFam" id="2.60.120.920:FF:000001">
    <property type="entry name" value="neuralized-like protein 4 isoform X1"/>
    <property type="match status" value="1"/>
</dbReference>
<proteinExistence type="predicted"/>
<evidence type="ECO:0000256" key="1">
    <source>
        <dbReference type="SAM" id="MobiDB-lite"/>
    </source>
</evidence>
<feature type="region of interest" description="Disordered" evidence="1">
    <location>
        <begin position="855"/>
        <end position="882"/>
    </location>
</feature>
<dbReference type="Gene3D" id="2.60.120.920">
    <property type="match status" value="1"/>
</dbReference>
<dbReference type="InterPro" id="IPR016024">
    <property type="entry name" value="ARM-type_fold"/>
</dbReference>
<dbReference type="Gene3D" id="1.25.10.10">
    <property type="entry name" value="Leucine-rich Repeat Variant"/>
    <property type="match status" value="1"/>
</dbReference>
<reference evidence="4" key="1">
    <citation type="journal article" date="2017" name="bioRxiv">
        <title>Comparative analysis of the genomes of Stylophora pistillata and Acropora digitifera provides evidence for extensive differences between species of corals.</title>
        <authorList>
            <person name="Voolstra C.R."/>
            <person name="Li Y."/>
            <person name="Liew Y.J."/>
            <person name="Baumgarten S."/>
            <person name="Zoccola D."/>
            <person name="Flot J.-F."/>
            <person name="Tambutte S."/>
            <person name="Allemand D."/>
            <person name="Aranda M."/>
        </authorList>
    </citation>
    <scope>NUCLEOTIDE SEQUENCE [LARGE SCALE GENOMIC DNA]</scope>
</reference>
<dbReference type="EMBL" id="LSMT01000455">
    <property type="protein sequence ID" value="PFX17686.1"/>
    <property type="molecule type" value="Genomic_DNA"/>
</dbReference>
<sequence length="882" mass="98183">MRYMGRGDAFIAKLEASKEKASRPSTSPAVKPSPQSPGRKSPLQSPRTTSPTQAPSFSNDSANSSESYKFSHNCGDNITMMHGGKKAKRIDALQIFNHGVVMTVQPLKDDELFEVRLDSKVPKWFGTLDIGATTVSPEGLEFPPSMDRFRQGVTFALCGDKILHNGKEMTKISKDLNDLTVGGRVGVMRKSDNSLHFFINGVNVGKQVKTLPPVLYGVVDVFGQAEEVTITGGTAETQSSNQDEVDSVSVMVRMHNIINIVKDEKFNDILSVVGKVAKDILEPYSETEDRQLRLKYGDHLSDIGAPNHLTMLLRRVMDMGMETQAGWLGICVIRSVFWNYADASLKMARGLGRSGALKIMLNDLDTFGPNSSKNEKKKFLISSAINILHNCSKAAENRQILLDLRAIERISPFLKADDMEIVVTAILTLAYISSDDQKKCLEAESRVISYLIGMLRNALNQSDLRGRSDGSTWSAQEIADGLGNLVVNEKNMEVMLERDVVPLMISLLEKGGDTEKECAANTLWIIAETSKGKTKIKETAAATEELTRLSKSSNQSVQAAATRVLLKLKETTCTQGSANKQPRTRCDYQEKCRIFKSSLKLSDVFFDQKFDRCFCTECHAARGDKLYYTRGQPAKDYGIPIGWCRFGLMVHPRAMALDVFNKWHVAFHGTRVESVNAILECGDVALGGRKLSEEDGHFNDNRKPTGFDTKQIFVSPSVRYSGHNCYAKPKRTHHIKRYLIDGKAKFDVKCELESLSIAYGQRKFICKYRRQALIKRRSVIDQQAEVESEIRALCGKPDNEALQGTRKRTACSDTNELTPKKSRIEVDNVLATSTPNQVRRSITTPDFNNYSSIQRAKDSQNMSNPTQLSVNTNSCNNSRNIP</sequence>
<feature type="domain" description="NHR" evidence="2">
    <location>
        <begin position="67"/>
        <end position="233"/>
    </location>
</feature>
<evidence type="ECO:0000313" key="4">
    <source>
        <dbReference type="Proteomes" id="UP000225706"/>
    </source>
</evidence>
<dbReference type="AlphaFoldDB" id="A0A2B4RKI3"/>
<dbReference type="InterPro" id="IPR000225">
    <property type="entry name" value="Armadillo"/>
</dbReference>
<dbReference type="OrthoDB" id="49113at2759"/>
<protein>
    <submittedName>
        <fullName evidence="3">Neuralized-like protein 4</fullName>
    </submittedName>
</protein>
<dbReference type="InterPro" id="IPR011989">
    <property type="entry name" value="ARM-like"/>
</dbReference>
<feature type="compositionally biased region" description="Low complexity" evidence="1">
    <location>
        <begin position="56"/>
        <end position="67"/>
    </location>
</feature>
<keyword evidence="4" id="KW-1185">Reference proteome</keyword>
<feature type="region of interest" description="Disordered" evidence="1">
    <location>
        <begin position="14"/>
        <end position="68"/>
    </location>
</feature>
<dbReference type="SUPFAM" id="SSF48371">
    <property type="entry name" value="ARM repeat"/>
    <property type="match status" value="1"/>
</dbReference>
<accession>A0A2B4RKI3</accession>
<dbReference type="InterPro" id="IPR043136">
    <property type="entry name" value="B30.2/SPRY_sf"/>
</dbReference>
<dbReference type="Pfam" id="PF07177">
    <property type="entry name" value="Neuralized"/>
    <property type="match status" value="1"/>
</dbReference>
<dbReference type="SMART" id="SM00185">
    <property type="entry name" value="ARM"/>
    <property type="match status" value="2"/>
</dbReference>
<dbReference type="SMART" id="SM00588">
    <property type="entry name" value="NEUZ"/>
    <property type="match status" value="1"/>
</dbReference>
<evidence type="ECO:0000313" key="3">
    <source>
        <dbReference type="EMBL" id="PFX17686.1"/>
    </source>
</evidence>
<name>A0A2B4RKI3_STYPI</name>
<comment type="caution">
    <text evidence="3">The sequence shown here is derived from an EMBL/GenBank/DDBJ whole genome shotgun (WGS) entry which is preliminary data.</text>
</comment>